<dbReference type="AlphaFoldDB" id="A0A0A9ACH4"/>
<sequence>MGPISPTHYSGGISSDGPRPVSSRSLLHRNSFARGRSSTSAAASKTAADARPVASQVGVRMLTGWSGWRGILRGDGVELPRALCCCACRPGDIVFGHPTQVVLLRLLFSSIFSSNVLLLLLVCTLNELNSWASGIAINNALSCSLLWQISMSLPIF</sequence>
<dbReference type="EMBL" id="GBRH01251245">
    <property type="protein sequence ID" value="JAD46650.1"/>
    <property type="molecule type" value="Transcribed_RNA"/>
</dbReference>
<protein>
    <submittedName>
        <fullName evidence="2">Uncharacterized protein</fullName>
    </submittedName>
</protein>
<name>A0A0A9ACH4_ARUDO</name>
<evidence type="ECO:0000256" key="1">
    <source>
        <dbReference type="SAM" id="MobiDB-lite"/>
    </source>
</evidence>
<proteinExistence type="predicted"/>
<evidence type="ECO:0000313" key="2">
    <source>
        <dbReference type="EMBL" id="JAD46650.1"/>
    </source>
</evidence>
<reference evidence="2" key="2">
    <citation type="journal article" date="2015" name="Data Brief">
        <title>Shoot transcriptome of the giant reed, Arundo donax.</title>
        <authorList>
            <person name="Barrero R.A."/>
            <person name="Guerrero F.D."/>
            <person name="Moolhuijzen P."/>
            <person name="Goolsby J.A."/>
            <person name="Tidwell J."/>
            <person name="Bellgard S.E."/>
            <person name="Bellgard M.I."/>
        </authorList>
    </citation>
    <scope>NUCLEOTIDE SEQUENCE</scope>
    <source>
        <tissue evidence="2">Shoot tissue taken approximately 20 cm above the soil surface</tissue>
    </source>
</reference>
<organism evidence="2">
    <name type="scientific">Arundo donax</name>
    <name type="common">Giant reed</name>
    <name type="synonym">Donax arundinaceus</name>
    <dbReference type="NCBI Taxonomy" id="35708"/>
    <lineage>
        <taxon>Eukaryota</taxon>
        <taxon>Viridiplantae</taxon>
        <taxon>Streptophyta</taxon>
        <taxon>Embryophyta</taxon>
        <taxon>Tracheophyta</taxon>
        <taxon>Spermatophyta</taxon>
        <taxon>Magnoliopsida</taxon>
        <taxon>Liliopsida</taxon>
        <taxon>Poales</taxon>
        <taxon>Poaceae</taxon>
        <taxon>PACMAD clade</taxon>
        <taxon>Arundinoideae</taxon>
        <taxon>Arundineae</taxon>
        <taxon>Arundo</taxon>
    </lineage>
</organism>
<accession>A0A0A9ACH4</accession>
<feature type="region of interest" description="Disordered" evidence="1">
    <location>
        <begin position="1"/>
        <end position="21"/>
    </location>
</feature>
<reference evidence="2" key="1">
    <citation type="submission" date="2014-09" db="EMBL/GenBank/DDBJ databases">
        <authorList>
            <person name="Magalhaes I.L.F."/>
            <person name="Oliveira U."/>
            <person name="Santos F.R."/>
            <person name="Vidigal T.H.D.A."/>
            <person name="Brescovit A.D."/>
            <person name="Santos A.J."/>
        </authorList>
    </citation>
    <scope>NUCLEOTIDE SEQUENCE</scope>
    <source>
        <tissue evidence="2">Shoot tissue taken approximately 20 cm above the soil surface</tissue>
    </source>
</reference>